<evidence type="ECO:0000259" key="1">
    <source>
        <dbReference type="Pfam" id="PF03831"/>
    </source>
</evidence>
<dbReference type="Proteomes" id="UP000029221">
    <property type="component" value="Unassembled WGS sequence"/>
</dbReference>
<gene>
    <name evidence="2" type="ORF">JCM19294_753</name>
</gene>
<feature type="domain" description="Protein YjdM C-terminal" evidence="1">
    <location>
        <begin position="99"/>
        <end position="165"/>
    </location>
</feature>
<dbReference type="STRING" id="319236.BST91_05025"/>
<dbReference type="PANTHER" id="PTHR30305">
    <property type="entry name" value="PROTEIN YJDM-RELATED"/>
    <property type="match status" value="1"/>
</dbReference>
<name>A0A090Q553_9FLAO</name>
<dbReference type="Gene3D" id="2.30.30.40">
    <property type="entry name" value="SH3 Domains"/>
    <property type="match status" value="1"/>
</dbReference>
<dbReference type="AlphaFoldDB" id="A0A090Q553"/>
<dbReference type="Pfam" id="PF03831">
    <property type="entry name" value="YjdM"/>
    <property type="match status" value="1"/>
</dbReference>
<organism evidence="2 3">
    <name type="scientific">Nonlabens tegetincola</name>
    <dbReference type="NCBI Taxonomy" id="323273"/>
    <lineage>
        <taxon>Bacteria</taxon>
        <taxon>Pseudomonadati</taxon>
        <taxon>Bacteroidota</taxon>
        <taxon>Flavobacteriia</taxon>
        <taxon>Flavobacteriales</taxon>
        <taxon>Flavobacteriaceae</taxon>
        <taxon>Nonlabens</taxon>
    </lineage>
</organism>
<dbReference type="eggNOG" id="COG2824">
    <property type="taxonomic scope" value="Bacteria"/>
</dbReference>
<dbReference type="EMBL" id="BBML01000009">
    <property type="protein sequence ID" value="GAK98120.1"/>
    <property type="molecule type" value="Genomic_DNA"/>
</dbReference>
<dbReference type="SUPFAM" id="SSF82057">
    <property type="entry name" value="Prokaryotic SH3-related domain"/>
    <property type="match status" value="1"/>
</dbReference>
<sequence>MVQFEVENTGFDQFENEVILCSNCEEQINEVVPVDENHWRLLNDSIWHPVIAIQVLSYRLLHQFNQFSWTRDLIEMMYMEDEVKNWADSALIKTPQIVHKDCNGNLLKKGDSVVLIKDLDVKGTSFVAKRGTAVHNINLDHENENHIEGRVNSQYIVILTQYVKKTK</sequence>
<protein>
    <submittedName>
        <fullName evidence="2">Alkylphosphonate utilization operon protein PhnA</fullName>
    </submittedName>
</protein>
<evidence type="ECO:0000313" key="3">
    <source>
        <dbReference type="Proteomes" id="UP000029221"/>
    </source>
</evidence>
<dbReference type="InterPro" id="IPR013988">
    <property type="entry name" value="YjdM_C"/>
</dbReference>
<reference evidence="2" key="1">
    <citation type="journal article" date="2014" name="Genome Announc.">
        <title>Draft Genome Sequences of Marine Flavobacterium Nonlabens Strains NR17, NR24, NR27, NR32, NR33, and Ara13.</title>
        <authorList>
            <person name="Nakanishi M."/>
            <person name="Meirelles P."/>
            <person name="Suzuki R."/>
            <person name="Takatani N."/>
            <person name="Mino S."/>
            <person name="Suda W."/>
            <person name="Oshima K."/>
            <person name="Hattori M."/>
            <person name="Ohkuma M."/>
            <person name="Hosokawa M."/>
            <person name="Miyashita K."/>
            <person name="Thompson F.L."/>
            <person name="Niwa A."/>
            <person name="Sawabe T."/>
            <person name="Sawabe T."/>
        </authorList>
    </citation>
    <scope>NUCLEOTIDE SEQUENCE [LARGE SCALE GENOMIC DNA]</scope>
    <source>
        <strain evidence="2">JCM 19294</strain>
    </source>
</reference>
<keyword evidence="3" id="KW-1185">Reference proteome</keyword>
<proteinExistence type="predicted"/>
<comment type="caution">
    <text evidence="2">The sequence shown here is derived from an EMBL/GenBank/DDBJ whole genome shotgun (WGS) entry which is preliminary data.</text>
</comment>
<evidence type="ECO:0000313" key="2">
    <source>
        <dbReference type="EMBL" id="GAK98120.1"/>
    </source>
</evidence>
<accession>A0A090Q553</accession>
<dbReference type="PANTHER" id="PTHR30305:SF3">
    <property type="entry name" value="PROTEIN YJDM"/>
    <property type="match status" value="1"/>
</dbReference>